<dbReference type="InterPro" id="IPR001012">
    <property type="entry name" value="UBX_dom"/>
</dbReference>
<dbReference type="HOGENOM" id="CLU_667421_0_0_1"/>
<protein>
    <submittedName>
        <fullName evidence="3">LALA0S04e09428g1_1</fullName>
    </submittedName>
</protein>
<dbReference type="SUPFAM" id="SSF54236">
    <property type="entry name" value="Ubiquitin-like"/>
    <property type="match status" value="2"/>
</dbReference>
<feature type="domain" description="UBX" evidence="2">
    <location>
        <begin position="264"/>
        <end position="341"/>
    </location>
</feature>
<dbReference type="GO" id="GO:0044877">
    <property type="term" value="F:protein-containing complex binding"/>
    <property type="evidence" value="ECO:0007669"/>
    <property type="project" value="EnsemblFungi"/>
</dbReference>
<dbReference type="InterPro" id="IPR021569">
    <property type="entry name" value="TUG-UBL1"/>
</dbReference>
<feature type="region of interest" description="Disordered" evidence="1">
    <location>
        <begin position="372"/>
        <end position="405"/>
    </location>
</feature>
<dbReference type="GO" id="GO:0030435">
    <property type="term" value="P:sporulation resulting in formation of a cellular spore"/>
    <property type="evidence" value="ECO:0007669"/>
    <property type="project" value="EnsemblFungi"/>
</dbReference>
<dbReference type="Pfam" id="PF11470">
    <property type="entry name" value="TUG-UBL1"/>
    <property type="match status" value="1"/>
</dbReference>
<name>A0A0C7MQJ5_9SACH</name>
<dbReference type="PANTHER" id="PTHR46467">
    <property type="entry name" value="TETHER CONTAINING UBX DOMAIN FOR GLUT4"/>
    <property type="match status" value="1"/>
</dbReference>
<dbReference type="EMBL" id="LN736363">
    <property type="protein sequence ID" value="CEP62170.1"/>
    <property type="molecule type" value="Genomic_DNA"/>
</dbReference>
<dbReference type="SMART" id="SM00166">
    <property type="entry name" value="UBX"/>
    <property type="match status" value="1"/>
</dbReference>
<dbReference type="GO" id="GO:0005634">
    <property type="term" value="C:nucleus"/>
    <property type="evidence" value="ECO:0007669"/>
    <property type="project" value="EnsemblFungi"/>
</dbReference>
<dbReference type="InterPro" id="IPR029071">
    <property type="entry name" value="Ubiquitin-like_domsf"/>
</dbReference>
<proteinExistence type="predicted"/>
<evidence type="ECO:0000259" key="2">
    <source>
        <dbReference type="PROSITE" id="PS50033"/>
    </source>
</evidence>
<reference evidence="3 4" key="1">
    <citation type="submission" date="2014-12" db="EMBL/GenBank/DDBJ databases">
        <authorList>
            <person name="Neuveglise Cecile"/>
        </authorList>
    </citation>
    <scope>NUCLEOTIDE SEQUENCE [LARGE SCALE GENOMIC DNA]</scope>
    <source>
        <strain evidence="3 4">CBS 12615</strain>
    </source>
</reference>
<dbReference type="PANTHER" id="PTHR46467:SF1">
    <property type="entry name" value="TETHER CONTAINING UBX DOMAIN FOR GLUT4"/>
    <property type="match status" value="1"/>
</dbReference>
<dbReference type="STRING" id="1245769.A0A0C7MQJ5"/>
<evidence type="ECO:0000313" key="3">
    <source>
        <dbReference type="EMBL" id="CEP62170.1"/>
    </source>
</evidence>
<feature type="region of interest" description="Disordered" evidence="1">
    <location>
        <begin position="165"/>
        <end position="188"/>
    </location>
</feature>
<dbReference type="AlphaFoldDB" id="A0A0C7MQJ5"/>
<dbReference type="GO" id="GO:0036503">
    <property type="term" value="P:ERAD pathway"/>
    <property type="evidence" value="ECO:0007669"/>
    <property type="project" value="EnsemblFungi"/>
</dbReference>
<evidence type="ECO:0000256" key="1">
    <source>
        <dbReference type="SAM" id="MobiDB-lite"/>
    </source>
</evidence>
<dbReference type="RefSeq" id="XP_022628400.1">
    <property type="nucleotide sequence ID" value="XM_022772991.1"/>
</dbReference>
<evidence type="ECO:0000313" key="4">
    <source>
        <dbReference type="Proteomes" id="UP000054304"/>
    </source>
</evidence>
<dbReference type="OrthoDB" id="440781at2759"/>
<dbReference type="PROSITE" id="PS50033">
    <property type="entry name" value="UBX"/>
    <property type="match status" value="1"/>
</dbReference>
<organism evidence="3 4">
    <name type="scientific">Lachancea lanzarotensis</name>
    <dbReference type="NCBI Taxonomy" id="1245769"/>
    <lineage>
        <taxon>Eukaryota</taxon>
        <taxon>Fungi</taxon>
        <taxon>Dikarya</taxon>
        <taxon>Ascomycota</taxon>
        <taxon>Saccharomycotina</taxon>
        <taxon>Saccharomycetes</taxon>
        <taxon>Saccharomycetales</taxon>
        <taxon>Saccharomycetaceae</taxon>
        <taxon>Lachancea</taxon>
    </lineage>
</organism>
<sequence length="405" mass="46004">MSVVQIAYKFASFREKVEPGKNLNDVLPRSLKHFKLSTENKSWALYHAEKQLPLTVPLRLLNLAAGATLELKELKQTGTPEQILKLKFTVLGRGAEVWTGPSSTKIIDAIQVIFERKSWPLTLNDMRLQCFSKVYNLEQINQSTFAELGILENVALRLSFASKLEEPRKQPRMPEPRSTPPVREKVKAEDYVEKPVEAQGDDQSIAAYIPDSDVSLASYKDQEEQDFEVTVNHFKRYQKMLSKSTGSDQPLLTKRLREKESASKKIDNCNVRVRFPDRTCVDINFKPDDTIRLVYEAVTRCLDDRTIPFALFHSHPHKEIQNGDLKLVENLKFGSKTLLVLESAHNGVKLRSDLIEKAKTFASLRDLDDSMKQTIESPAPKGIDKKAGNSLRSGQTPKWLKLGKK</sequence>
<feature type="compositionally biased region" description="Basic and acidic residues" evidence="1">
    <location>
        <begin position="165"/>
        <end position="175"/>
    </location>
</feature>
<dbReference type="GeneID" id="34685625"/>
<dbReference type="GO" id="GO:0012506">
    <property type="term" value="C:vesicle membrane"/>
    <property type="evidence" value="ECO:0007669"/>
    <property type="project" value="TreeGrafter"/>
</dbReference>
<dbReference type="GO" id="GO:0005737">
    <property type="term" value="C:cytoplasm"/>
    <property type="evidence" value="ECO:0007669"/>
    <property type="project" value="TreeGrafter"/>
</dbReference>
<gene>
    <name evidence="3" type="ORF">LALA0_S04e09428g</name>
</gene>
<dbReference type="Gene3D" id="3.10.20.90">
    <property type="entry name" value="Phosphatidylinositol 3-kinase Catalytic Subunit, Chain A, domain 1"/>
    <property type="match status" value="2"/>
</dbReference>
<dbReference type="Pfam" id="PF00789">
    <property type="entry name" value="UBX"/>
    <property type="match status" value="1"/>
</dbReference>
<dbReference type="Proteomes" id="UP000054304">
    <property type="component" value="Unassembled WGS sequence"/>
</dbReference>
<keyword evidence="4" id="KW-1185">Reference proteome</keyword>
<dbReference type="GO" id="GO:0006886">
    <property type="term" value="P:intracellular protein transport"/>
    <property type="evidence" value="ECO:0007669"/>
    <property type="project" value="TreeGrafter"/>
</dbReference>
<accession>A0A0C7MQJ5</accession>